<keyword evidence="2" id="KW-1185">Reference proteome</keyword>
<evidence type="ECO:0000313" key="1">
    <source>
        <dbReference type="EMBL" id="QED30192.1"/>
    </source>
</evidence>
<protein>
    <submittedName>
        <fullName evidence="1">Uncharacterized protein</fullName>
    </submittedName>
</protein>
<name>A0A5B8XWA6_9DELT</name>
<dbReference type="KEGG" id="bbae:FRD01_23750"/>
<gene>
    <name evidence="1" type="ORF">FRD01_23750</name>
</gene>
<sequence length="69" mass="7163">MATKKPAKIASAKKGKGWVRTCPACNSDMAMAKILRVEASSGMFWLCSNASCNTLVTSAGANAGVLDLK</sequence>
<dbReference type="RefSeq" id="WP_146963667.1">
    <property type="nucleotide sequence ID" value="NZ_CP042467.1"/>
</dbReference>
<reference evidence="1 2" key="1">
    <citation type="submission" date="2019-08" db="EMBL/GenBank/DDBJ databases">
        <authorList>
            <person name="Liang Q."/>
        </authorList>
    </citation>
    <scope>NUCLEOTIDE SEQUENCE [LARGE SCALE GENOMIC DNA]</scope>
    <source>
        <strain evidence="1 2">V1718</strain>
    </source>
</reference>
<organism evidence="1 2">
    <name type="scientific">Microvenator marinus</name>
    <dbReference type="NCBI Taxonomy" id="2600177"/>
    <lineage>
        <taxon>Bacteria</taxon>
        <taxon>Deltaproteobacteria</taxon>
        <taxon>Bradymonadales</taxon>
        <taxon>Microvenatoraceae</taxon>
        <taxon>Microvenator</taxon>
    </lineage>
</organism>
<evidence type="ECO:0000313" key="2">
    <source>
        <dbReference type="Proteomes" id="UP000321595"/>
    </source>
</evidence>
<accession>A0A5B8XWA6</accession>
<dbReference type="Proteomes" id="UP000321595">
    <property type="component" value="Chromosome"/>
</dbReference>
<dbReference type="EMBL" id="CP042467">
    <property type="protein sequence ID" value="QED30192.1"/>
    <property type="molecule type" value="Genomic_DNA"/>
</dbReference>
<dbReference type="OrthoDB" id="5518083at2"/>
<dbReference type="AlphaFoldDB" id="A0A5B8XWA6"/>
<proteinExistence type="predicted"/>